<evidence type="ECO:0000256" key="1">
    <source>
        <dbReference type="ARBA" id="ARBA00001946"/>
    </source>
</evidence>
<dbReference type="PANTHER" id="PTHR12001">
    <property type="entry name" value="GERANYLGERANYL PYROPHOSPHATE SYNTHASE"/>
    <property type="match status" value="1"/>
</dbReference>
<gene>
    <name evidence="7" type="ORF">OG560_00185</name>
</gene>
<dbReference type="RefSeq" id="WP_334546278.1">
    <property type="nucleotide sequence ID" value="NZ_CP108135.1"/>
</dbReference>
<dbReference type="PROSITE" id="PS00444">
    <property type="entry name" value="POLYPRENYL_SYNTHASE_2"/>
    <property type="match status" value="1"/>
</dbReference>
<dbReference type="InterPro" id="IPR033749">
    <property type="entry name" value="Polyprenyl_synt_CS"/>
</dbReference>
<dbReference type="InterPro" id="IPR000092">
    <property type="entry name" value="Polyprenyl_synt"/>
</dbReference>
<evidence type="ECO:0000313" key="7">
    <source>
        <dbReference type="EMBL" id="WTP63937.1"/>
    </source>
</evidence>
<organism evidence="7 8">
    <name type="scientific">[Kitasatospora] papulosa</name>
    <dbReference type="NCBI Taxonomy" id="1464011"/>
    <lineage>
        <taxon>Bacteria</taxon>
        <taxon>Bacillati</taxon>
        <taxon>Actinomycetota</taxon>
        <taxon>Actinomycetes</taxon>
        <taxon>Kitasatosporales</taxon>
        <taxon>Streptomycetaceae</taxon>
        <taxon>Streptomyces</taxon>
    </lineage>
</organism>
<sequence>MSTQTSAALFDQDAVRQAVDATLTHYMSGQTRNAHHRGLPQQSLQALSNFLNSGGKRIRPVLCVAGWQAADGAGVPEPVLKAAASLEMFHASVLIHDDIIDASDTRRGQPTVHRQVSTEAAIIIGDLALVFADDLLHNAGLGPEQLAAVLPVADHLRADTLHGQYLDISHAGEPPADPGPALKITRYKTAKYTIEGPLLLGAALAGADNAVRSQLSAYAIPVGEAFQLRDDLLGVFGNPHDTGKPALDDLREGKATVLMALALQNADSAQHRTLRRHVGNPRLDDDGAGQVRTILTDTGARATVEEMITQRRQNALTTLNAADLPTHIRTALRSLAFSATARTT</sequence>
<evidence type="ECO:0000256" key="6">
    <source>
        <dbReference type="RuleBase" id="RU004466"/>
    </source>
</evidence>
<evidence type="ECO:0000256" key="3">
    <source>
        <dbReference type="ARBA" id="ARBA00022679"/>
    </source>
</evidence>
<dbReference type="Proteomes" id="UP001622496">
    <property type="component" value="Chromosome"/>
</dbReference>
<dbReference type="SFLD" id="SFLDS00005">
    <property type="entry name" value="Isoprenoid_Synthase_Type_I"/>
    <property type="match status" value="1"/>
</dbReference>
<keyword evidence="8" id="KW-1185">Reference proteome</keyword>
<accession>A0ABZ1K0D4</accession>
<protein>
    <submittedName>
        <fullName evidence="7">Polyprenyl synthetase family protein</fullName>
    </submittedName>
</protein>
<keyword evidence="4" id="KW-0479">Metal-binding</keyword>
<dbReference type="InterPro" id="IPR008949">
    <property type="entry name" value="Isoprenoid_synthase_dom_sf"/>
</dbReference>
<dbReference type="SUPFAM" id="SSF48576">
    <property type="entry name" value="Terpenoid synthases"/>
    <property type="match status" value="1"/>
</dbReference>
<dbReference type="SFLD" id="SFLDG01017">
    <property type="entry name" value="Polyprenyl_Transferase_Like"/>
    <property type="match status" value="1"/>
</dbReference>
<evidence type="ECO:0000256" key="2">
    <source>
        <dbReference type="ARBA" id="ARBA00006706"/>
    </source>
</evidence>
<name>A0ABZ1K0D4_9ACTN</name>
<evidence type="ECO:0000313" key="8">
    <source>
        <dbReference type="Proteomes" id="UP001622496"/>
    </source>
</evidence>
<dbReference type="PROSITE" id="PS00723">
    <property type="entry name" value="POLYPRENYL_SYNTHASE_1"/>
    <property type="match status" value="1"/>
</dbReference>
<comment type="cofactor">
    <cofactor evidence="1">
        <name>Mg(2+)</name>
        <dbReference type="ChEBI" id="CHEBI:18420"/>
    </cofactor>
</comment>
<proteinExistence type="inferred from homology"/>
<evidence type="ECO:0000256" key="5">
    <source>
        <dbReference type="ARBA" id="ARBA00022842"/>
    </source>
</evidence>
<dbReference type="CDD" id="cd00685">
    <property type="entry name" value="Trans_IPPS_HT"/>
    <property type="match status" value="1"/>
</dbReference>
<evidence type="ECO:0000256" key="4">
    <source>
        <dbReference type="ARBA" id="ARBA00022723"/>
    </source>
</evidence>
<dbReference type="EMBL" id="CP108135">
    <property type="protein sequence ID" value="WTP63937.1"/>
    <property type="molecule type" value="Genomic_DNA"/>
</dbReference>
<dbReference type="PANTHER" id="PTHR12001:SF85">
    <property type="entry name" value="SHORT CHAIN ISOPRENYL DIPHOSPHATE SYNTHASE"/>
    <property type="match status" value="1"/>
</dbReference>
<dbReference type="Pfam" id="PF00348">
    <property type="entry name" value="polyprenyl_synt"/>
    <property type="match status" value="1"/>
</dbReference>
<reference evidence="7 8" key="1">
    <citation type="submission" date="2022-10" db="EMBL/GenBank/DDBJ databases">
        <title>The complete genomes of actinobacterial strains from the NBC collection.</title>
        <authorList>
            <person name="Joergensen T.S."/>
            <person name="Alvarez Arevalo M."/>
            <person name="Sterndorff E.B."/>
            <person name="Faurdal D."/>
            <person name="Vuksanovic O."/>
            <person name="Mourched A.-S."/>
            <person name="Charusanti P."/>
            <person name="Shaw S."/>
            <person name="Blin K."/>
            <person name="Weber T."/>
        </authorList>
    </citation>
    <scope>NUCLEOTIDE SEQUENCE [LARGE SCALE GENOMIC DNA]</scope>
    <source>
        <strain evidence="7 8">NBC_00185</strain>
    </source>
</reference>
<comment type="similarity">
    <text evidence="2 6">Belongs to the FPP/GGPP synthase family.</text>
</comment>
<keyword evidence="3 6" id="KW-0808">Transferase</keyword>
<keyword evidence="5" id="KW-0460">Magnesium</keyword>
<dbReference type="Gene3D" id="1.10.600.10">
    <property type="entry name" value="Farnesyl Diphosphate Synthase"/>
    <property type="match status" value="1"/>
</dbReference>